<dbReference type="InterPro" id="IPR013785">
    <property type="entry name" value="Aldolase_TIM"/>
</dbReference>
<dbReference type="EMBL" id="PIOC01000001">
    <property type="protein sequence ID" value="RDW22461.1"/>
    <property type="molecule type" value="Genomic_DNA"/>
</dbReference>
<comment type="cofactor">
    <cofactor evidence="1">
        <name>FMN</name>
        <dbReference type="ChEBI" id="CHEBI:58210"/>
    </cofactor>
</comment>
<dbReference type="Proteomes" id="UP000257143">
    <property type="component" value="Unassembled WGS sequence"/>
</dbReference>
<dbReference type="InterPro" id="IPR044152">
    <property type="entry name" value="YqjM-like"/>
</dbReference>
<dbReference type="GO" id="GO:0003959">
    <property type="term" value="F:NADPH dehydrogenase activity"/>
    <property type="evidence" value="ECO:0007669"/>
    <property type="project" value="InterPro"/>
</dbReference>
<evidence type="ECO:0000256" key="1">
    <source>
        <dbReference type="ARBA" id="ARBA00001917"/>
    </source>
</evidence>
<keyword evidence="8" id="KW-1185">Reference proteome</keyword>
<evidence type="ECO:0000256" key="2">
    <source>
        <dbReference type="ARBA" id="ARBA00022630"/>
    </source>
</evidence>
<organism evidence="7 8">
    <name type="scientific">Oceanobacillus arenosus</name>
    <dbReference type="NCBI Taxonomy" id="1229153"/>
    <lineage>
        <taxon>Bacteria</taxon>
        <taxon>Bacillati</taxon>
        <taxon>Bacillota</taxon>
        <taxon>Bacilli</taxon>
        <taxon>Bacillales</taxon>
        <taxon>Bacillaceae</taxon>
        <taxon>Oceanobacillus</taxon>
    </lineage>
</organism>
<dbReference type="Pfam" id="PF00724">
    <property type="entry name" value="Oxidored_FMN"/>
    <property type="match status" value="1"/>
</dbReference>
<dbReference type="AlphaFoldDB" id="A0A3D8Q3M6"/>
<evidence type="ECO:0000313" key="7">
    <source>
        <dbReference type="EMBL" id="RDW22461.1"/>
    </source>
</evidence>
<evidence type="ECO:0000256" key="3">
    <source>
        <dbReference type="ARBA" id="ARBA00022643"/>
    </source>
</evidence>
<gene>
    <name evidence="7" type="ORF">CWR48_01780</name>
</gene>
<protein>
    <submittedName>
        <fullName evidence="7">NADPH dehydrogenase</fullName>
    </submittedName>
</protein>
<keyword evidence="2" id="KW-0285">Flavoprotein</keyword>
<sequence>MAILPAPFTIKGLELKNRIVMAPMCQYSVDTEDGMPNDWHFVHYVSRAIGGTGLIIVEMTDVDPDGRITNGDLGLWSDDHVPGYKRIVDEVHKYGAKIGIQIAHAGRKAEDAEQPVGASDIPVEVLPEESINGKLKLPRALTTEEVKELVIQFKDAARRAVEAGFDTIELHGAHGYLLHQFMSPSINNRQDEYGADLARFGVEVTRAVKSVMPANMPLIMRMSAIEYIDGGYKIEHAIEMAKRFKEAGVDVFHVSSGGEAPPGKLRPANHPAYQVPFARAFKKALNVPVIAVGKLSDPQVAEATIANGDADLVAVARGMLNDPYWGLHAIKAVSRTVTPPIQYNRGIR</sequence>
<dbReference type="PANTHER" id="PTHR43303">
    <property type="entry name" value="NADPH DEHYDROGENASE C23G7.10C-RELATED"/>
    <property type="match status" value="1"/>
</dbReference>
<proteinExistence type="predicted"/>
<keyword evidence="3" id="KW-0288">FMN</keyword>
<reference evidence="8" key="1">
    <citation type="submission" date="2017-11" db="EMBL/GenBank/DDBJ databases">
        <authorList>
            <person name="Zhu W."/>
        </authorList>
    </citation>
    <scope>NUCLEOTIDE SEQUENCE [LARGE SCALE GENOMIC DNA]</scope>
    <source>
        <strain evidence="8">CAU 1183</strain>
    </source>
</reference>
<keyword evidence="4" id="KW-0521">NADP</keyword>
<dbReference type="RefSeq" id="WP_115771321.1">
    <property type="nucleotide sequence ID" value="NZ_PIOC01000001.1"/>
</dbReference>
<keyword evidence="5" id="KW-0560">Oxidoreductase</keyword>
<name>A0A3D8Q3M6_9BACI</name>
<dbReference type="GO" id="GO:0010181">
    <property type="term" value="F:FMN binding"/>
    <property type="evidence" value="ECO:0007669"/>
    <property type="project" value="InterPro"/>
</dbReference>
<dbReference type="CDD" id="cd02932">
    <property type="entry name" value="OYE_YqiM_FMN"/>
    <property type="match status" value="1"/>
</dbReference>
<dbReference type="PANTHER" id="PTHR43303:SF4">
    <property type="entry name" value="NADPH DEHYDROGENASE C23G7.10C-RELATED"/>
    <property type="match status" value="1"/>
</dbReference>
<dbReference type="InterPro" id="IPR001155">
    <property type="entry name" value="OxRdtase_FMN_N"/>
</dbReference>
<evidence type="ECO:0000256" key="5">
    <source>
        <dbReference type="ARBA" id="ARBA00023002"/>
    </source>
</evidence>
<accession>A0A3D8Q3M6</accession>
<feature type="domain" description="NADH:flavin oxidoreductase/NADH oxidase N-terminal" evidence="6">
    <location>
        <begin position="6"/>
        <end position="326"/>
    </location>
</feature>
<dbReference type="OrthoDB" id="9772736at2"/>
<evidence type="ECO:0000256" key="4">
    <source>
        <dbReference type="ARBA" id="ARBA00022857"/>
    </source>
</evidence>
<comment type="caution">
    <text evidence="7">The sequence shown here is derived from an EMBL/GenBank/DDBJ whole genome shotgun (WGS) entry which is preliminary data.</text>
</comment>
<dbReference type="SUPFAM" id="SSF51395">
    <property type="entry name" value="FMN-linked oxidoreductases"/>
    <property type="match status" value="1"/>
</dbReference>
<dbReference type="GO" id="GO:0050661">
    <property type="term" value="F:NADP binding"/>
    <property type="evidence" value="ECO:0007669"/>
    <property type="project" value="InterPro"/>
</dbReference>
<evidence type="ECO:0000313" key="8">
    <source>
        <dbReference type="Proteomes" id="UP000257143"/>
    </source>
</evidence>
<evidence type="ECO:0000259" key="6">
    <source>
        <dbReference type="Pfam" id="PF00724"/>
    </source>
</evidence>
<dbReference type="Gene3D" id="3.20.20.70">
    <property type="entry name" value="Aldolase class I"/>
    <property type="match status" value="1"/>
</dbReference>